<feature type="transmembrane region" description="Helical" evidence="2">
    <location>
        <begin position="245"/>
        <end position="263"/>
    </location>
</feature>
<comment type="caution">
    <text evidence="3">The sequence shown here is derived from an EMBL/GenBank/DDBJ whole genome shotgun (WGS) entry which is preliminary data.</text>
</comment>
<evidence type="ECO:0000256" key="1">
    <source>
        <dbReference type="SAM" id="MobiDB-lite"/>
    </source>
</evidence>
<dbReference type="InterPro" id="IPR005282">
    <property type="entry name" value="LC_transporter"/>
</dbReference>
<feature type="region of interest" description="Disordered" evidence="1">
    <location>
        <begin position="1"/>
        <end position="69"/>
    </location>
</feature>
<feature type="compositionally biased region" description="Basic and acidic residues" evidence="1">
    <location>
        <begin position="27"/>
        <end position="43"/>
    </location>
</feature>
<dbReference type="PANTHER" id="PTHR13131">
    <property type="entry name" value="CYSTINOSIN"/>
    <property type="match status" value="1"/>
</dbReference>
<keyword evidence="4" id="KW-1185">Reference proteome</keyword>
<dbReference type="Proteomes" id="UP001054821">
    <property type="component" value="Chromosome 3"/>
</dbReference>
<feature type="transmembrane region" description="Helical" evidence="2">
    <location>
        <begin position="215"/>
        <end position="233"/>
    </location>
</feature>
<dbReference type="AlphaFoldDB" id="A0AAD4WDD5"/>
<protein>
    <submittedName>
        <fullName evidence="3">Uncharacterized protein</fullName>
    </submittedName>
</protein>
<name>A0AAD4WDD5_PRUDU</name>
<organism evidence="3 4">
    <name type="scientific">Prunus dulcis</name>
    <name type="common">Almond</name>
    <name type="synonym">Amygdalus dulcis</name>
    <dbReference type="NCBI Taxonomy" id="3755"/>
    <lineage>
        <taxon>Eukaryota</taxon>
        <taxon>Viridiplantae</taxon>
        <taxon>Streptophyta</taxon>
        <taxon>Embryophyta</taxon>
        <taxon>Tracheophyta</taxon>
        <taxon>Spermatophyta</taxon>
        <taxon>Magnoliopsida</taxon>
        <taxon>eudicotyledons</taxon>
        <taxon>Gunneridae</taxon>
        <taxon>Pentapetalae</taxon>
        <taxon>rosids</taxon>
        <taxon>fabids</taxon>
        <taxon>Rosales</taxon>
        <taxon>Rosaceae</taxon>
        <taxon>Amygdaloideae</taxon>
        <taxon>Amygdaleae</taxon>
        <taxon>Prunus</taxon>
    </lineage>
</organism>
<keyword evidence="2" id="KW-0812">Transmembrane</keyword>
<evidence type="ECO:0000313" key="3">
    <source>
        <dbReference type="EMBL" id="KAI5341324.1"/>
    </source>
</evidence>
<gene>
    <name evidence="3" type="ORF">L3X38_020598</name>
</gene>
<keyword evidence="2" id="KW-0472">Membrane</keyword>
<dbReference type="EMBL" id="JAJFAZ020000003">
    <property type="protein sequence ID" value="KAI5341324.1"/>
    <property type="molecule type" value="Genomic_DNA"/>
</dbReference>
<dbReference type="PANTHER" id="PTHR13131:SF5">
    <property type="entry name" value="CYSTINOSIN"/>
    <property type="match status" value="1"/>
</dbReference>
<accession>A0AAD4WDD5</accession>
<feature type="transmembrane region" description="Helical" evidence="2">
    <location>
        <begin position="269"/>
        <end position="289"/>
    </location>
</feature>
<sequence>MGCSDPDISSHPQEESDYNELPISFRLDIDVQRDCRSSKDSSAERSPAVIDHEHDSPRECQSPKGSSFEKRQVVIDTEHEYQSPIPSSIDKNQVEIDREECETSVRAGMAMKGEECIYVVPQVGVEFESEDHPYNCYSRYAVLEGFGIRKDCVNKSRINGIVVSRRYTCHLEFPEEKHSPYLIYNATLYFSSAVQKQYFEKYRLGQMIPVAANDVAFAIHAVLLTAITLYQIAIYERGNQKVPKISIGIVAAMWLGSWVNFYGHIGKTLLFLVSIFFDLLFMGQHYVLYRGKRAVITPKIISKESLDPLVKSSDAPVSENV</sequence>
<dbReference type="GO" id="GO:0015184">
    <property type="term" value="F:L-cystine transmembrane transporter activity"/>
    <property type="evidence" value="ECO:0007669"/>
    <property type="project" value="TreeGrafter"/>
</dbReference>
<evidence type="ECO:0000313" key="4">
    <source>
        <dbReference type="Proteomes" id="UP001054821"/>
    </source>
</evidence>
<dbReference type="GO" id="GO:0005774">
    <property type="term" value="C:vacuolar membrane"/>
    <property type="evidence" value="ECO:0007669"/>
    <property type="project" value="TreeGrafter"/>
</dbReference>
<evidence type="ECO:0000256" key="2">
    <source>
        <dbReference type="SAM" id="Phobius"/>
    </source>
</evidence>
<keyword evidence="2" id="KW-1133">Transmembrane helix</keyword>
<proteinExistence type="predicted"/>
<reference evidence="3 4" key="1">
    <citation type="journal article" date="2022" name="G3 (Bethesda)">
        <title>Whole-genome sequence and methylome profiling of the almond [Prunus dulcis (Mill.) D.A. Webb] cultivar 'Nonpareil'.</title>
        <authorList>
            <person name="D'Amico-Willman K.M."/>
            <person name="Ouma W.Z."/>
            <person name="Meulia T."/>
            <person name="Sideli G.M."/>
            <person name="Gradziel T.M."/>
            <person name="Fresnedo-Ramirez J."/>
        </authorList>
    </citation>
    <scope>NUCLEOTIDE SEQUENCE [LARGE SCALE GENOMIC DNA]</scope>
    <source>
        <strain evidence="3">Clone GOH B32 T37-40</strain>
    </source>
</reference>